<keyword evidence="6 7" id="KW-0472">Membrane</keyword>
<keyword evidence="4 7" id="KW-0812">Transmembrane</keyword>
<dbReference type="PROSITE" id="PS50850">
    <property type="entry name" value="MFS"/>
    <property type="match status" value="1"/>
</dbReference>
<feature type="transmembrane region" description="Helical" evidence="7">
    <location>
        <begin position="77"/>
        <end position="96"/>
    </location>
</feature>
<dbReference type="PANTHER" id="PTHR23517:SF13">
    <property type="entry name" value="MAJOR FACILITATOR SUPERFAMILY MFS_1"/>
    <property type="match status" value="1"/>
</dbReference>
<evidence type="ECO:0000256" key="2">
    <source>
        <dbReference type="ARBA" id="ARBA00022448"/>
    </source>
</evidence>
<dbReference type="Gene3D" id="1.20.1250.20">
    <property type="entry name" value="MFS general substrate transporter like domains"/>
    <property type="match status" value="1"/>
</dbReference>
<dbReference type="PANTHER" id="PTHR23517">
    <property type="entry name" value="RESISTANCE PROTEIN MDTM, PUTATIVE-RELATED-RELATED"/>
    <property type="match status" value="1"/>
</dbReference>
<dbReference type="InterPro" id="IPR011701">
    <property type="entry name" value="MFS"/>
</dbReference>
<dbReference type="SUPFAM" id="SSF103473">
    <property type="entry name" value="MFS general substrate transporter"/>
    <property type="match status" value="1"/>
</dbReference>
<feature type="transmembrane region" description="Helical" evidence="7">
    <location>
        <begin position="341"/>
        <end position="364"/>
    </location>
</feature>
<feature type="transmembrane region" description="Helical" evidence="7">
    <location>
        <begin position="245"/>
        <end position="268"/>
    </location>
</feature>
<evidence type="ECO:0000313" key="9">
    <source>
        <dbReference type="EMBL" id="PZQ50827.1"/>
    </source>
</evidence>
<protein>
    <submittedName>
        <fullName evidence="9">MFS transporter</fullName>
    </submittedName>
</protein>
<feature type="transmembrane region" description="Helical" evidence="7">
    <location>
        <begin position="305"/>
        <end position="329"/>
    </location>
</feature>
<evidence type="ECO:0000256" key="1">
    <source>
        <dbReference type="ARBA" id="ARBA00004651"/>
    </source>
</evidence>
<feature type="transmembrane region" description="Helical" evidence="7">
    <location>
        <begin position="370"/>
        <end position="393"/>
    </location>
</feature>
<dbReference type="AlphaFoldDB" id="A0A2W5Q0R8"/>
<evidence type="ECO:0000313" key="10">
    <source>
        <dbReference type="Proteomes" id="UP000249185"/>
    </source>
</evidence>
<keyword evidence="5 7" id="KW-1133">Transmembrane helix</keyword>
<accession>A0A2W5Q0R8</accession>
<keyword evidence="3" id="KW-1003">Cell membrane</keyword>
<feature type="transmembrane region" description="Helical" evidence="7">
    <location>
        <begin position="102"/>
        <end position="124"/>
    </location>
</feature>
<dbReference type="InterPro" id="IPR050171">
    <property type="entry name" value="MFS_Transporters"/>
</dbReference>
<feature type="transmembrane region" description="Helical" evidence="7">
    <location>
        <begin position="280"/>
        <end position="299"/>
    </location>
</feature>
<evidence type="ECO:0000256" key="3">
    <source>
        <dbReference type="ARBA" id="ARBA00022475"/>
    </source>
</evidence>
<dbReference type="GO" id="GO:0005886">
    <property type="term" value="C:plasma membrane"/>
    <property type="evidence" value="ECO:0007669"/>
    <property type="project" value="UniProtKB-SubCell"/>
</dbReference>
<feature type="transmembrane region" description="Helical" evidence="7">
    <location>
        <begin position="216"/>
        <end position="239"/>
    </location>
</feature>
<dbReference type="Pfam" id="PF07690">
    <property type="entry name" value="MFS_1"/>
    <property type="match status" value="1"/>
</dbReference>
<comment type="caution">
    <text evidence="9">The sequence shown here is derived from an EMBL/GenBank/DDBJ whole genome shotgun (WGS) entry which is preliminary data.</text>
</comment>
<reference evidence="9 10" key="1">
    <citation type="submission" date="2017-08" db="EMBL/GenBank/DDBJ databases">
        <title>Infants hospitalized years apart are colonized by the same room-sourced microbial strains.</title>
        <authorList>
            <person name="Brooks B."/>
            <person name="Olm M.R."/>
            <person name="Firek B.A."/>
            <person name="Baker R."/>
            <person name="Thomas B.C."/>
            <person name="Morowitz M.J."/>
            <person name="Banfield J.F."/>
        </authorList>
    </citation>
    <scope>NUCLEOTIDE SEQUENCE [LARGE SCALE GENOMIC DNA]</scope>
    <source>
        <strain evidence="9">S2_005_002_R2_34</strain>
    </source>
</reference>
<organism evidence="9 10">
    <name type="scientific">Rhodovulum sulfidophilum</name>
    <name type="common">Rhodobacter sulfidophilus</name>
    <dbReference type="NCBI Taxonomy" id="35806"/>
    <lineage>
        <taxon>Bacteria</taxon>
        <taxon>Pseudomonadati</taxon>
        <taxon>Pseudomonadota</taxon>
        <taxon>Alphaproteobacteria</taxon>
        <taxon>Rhodobacterales</taxon>
        <taxon>Paracoccaceae</taxon>
        <taxon>Rhodovulum</taxon>
    </lineage>
</organism>
<feature type="transmembrane region" description="Helical" evidence="7">
    <location>
        <begin position="136"/>
        <end position="157"/>
    </location>
</feature>
<feature type="domain" description="Major facilitator superfamily (MFS) profile" evidence="8">
    <location>
        <begin position="10"/>
        <end position="395"/>
    </location>
</feature>
<feature type="transmembrane region" description="Helical" evidence="7">
    <location>
        <begin position="169"/>
        <end position="188"/>
    </location>
</feature>
<evidence type="ECO:0000259" key="8">
    <source>
        <dbReference type="PROSITE" id="PS50850"/>
    </source>
</evidence>
<dbReference type="Proteomes" id="UP000249185">
    <property type="component" value="Unassembled WGS sequence"/>
</dbReference>
<sequence>MNPAPTYLAARFVCALAIFSALLGSTAPSPLYPIYVAHFGLAQVTATAIFAIYGLGALGTLLLSARFIARVRDRRRVLAFGLCVAFAGALTLAFAQSVAPLLIGRILSGIGTGAITGLASSMLYEFAPPARRARAATIATLAFTAGAAGGPLLTSAALARELAPTTTPFLVIAGFCVVALVGLATVPWPPAPARPAAAPGRGQPAAKPRAALPPHFFRVACLAVSVAWMSGSILMAIGADLGLNLFALTSVGLIGLIPAAHQLGAGIGQVVWGRVSALRAIRIGVVGIAATQIAMVLAAPGAHGFVLLATTPLCGFFYGAAFVGALGLANMSAAPERRAEFVSRFYVIGYLANMLPALALGYFIDAIGLGPAFYLFSGLLVLVAAAAFGLASLRRAVFEQARAAGRI</sequence>
<name>A0A2W5Q0R8_RHOSU</name>
<evidence type="ECO:0000256" key="5">
    <source>
        <dbReference type="ARBA" id="ARBA00022989"/>
    </source>
</evidence>
<evidence type="ECO:0000256" key="6">
    <source>
        <dbReference type="ARBA" id="ARBA00023136"/>
    </source>
</evidence>
<comment type="subcellular location">
    <subcellularLocation>
        <location evidence="1">Cell membrane</location>
        <topology evidence="1">Multi-pass membrane protein</topology>
    </subcellularLocation>
</comment>
<proteinExistence type="predicted"/>
<keyword evidence="2" id="KW-0813">Transport</keyword>
<dbReference type="InterPro" id="IPR020846">
    <property type="entry name" value="MFS_dom"/>
</dbReference>
<dbReference type="GO" id="GO:0022857">
    <property type="term" value="F:transmembrane transporter activity"/>
    <property type="evidence" value="ECO:0007669"/>
    <property type="project" value="InterPro"/>
</dbReference>
<evidence type="ECO:0000256" key="4">
    <source>
        <dbReference type="ARBA" id="ARBA00022692"/>
    </source>
</evidence>
<gene>
    <name evidence="9" type="ORF">DI556_06845</name>
</gene>
<feature type="transmembrane region" description="Helical" evidence="7">
    <location>
        <begin position="44"/>
        <end position="65"/>
    </location>
</feature>
<dbReference type="EMBL" id="QFPW01000003">
    <property type="protein sequence ID" value="PZQ50827.1"/>
    <property type="molecule type" value="Genomic_DNA"/>
</dbReference>
<evidence type="ECO:0000256" key="7">
    <source>
        <dbReference type="SAM" id="Phobius"/>
    </source>
</evidence>
<dbReference type="InterPro" id="IPR036259">
    <property type="entry name" value="MFS_trans_sf"/>
</dbReference>